<dbReference type="UniPathway" id="UPA00334">
    <property type="reaction ID" value="UER00455"/>
</dbReference>
<feature type="binding site" evidence="4">
    <location>
        <position position="261"/>
    </location>
    <ligand>
        <name>pyridoxal 5'-phosphate</name>
        <dbReference type="ChEBI" id="CHEBI:597326"/>
    </ligand>
</feature>
<dbReference type="EMBL" id="FNVO01000016">
    <property type="protein sequence ID" value="SEG83592.1"/>
    <property type="molecule type" value="Genomic_DNA"/>
</dbReference>
<evidence type="ECO:0000313" key="7">
    <source>
        <dbReference type="Proteomes" id="UP000236723"/>
    </source>
</evidence>
<dbReference type="EC" id="3.7.1.3" evidence="4 5"/>
<dbReference type="PANTHER" id="PTHR14084:SF0">
    <property type="entry name" value="KYNURENINASE"/>
    <property type="match status" value="1"/>
</dbReference>
<sequence>MPKGTLREVKMEPSREMADRLDTVDELAPFRKEFNLPAGVVPLNGNSLGPLPAAVPGAVAEAVRQWGERLTRAWNEDWWHAPARVGDRIGRLIGAAPGQTMAGDSTSVQIFNAVVAAARLRPDRRVVVADAGNFPTDRYLTASAARLLGLEVVEVPMGDLPDAVDRHRDEVAVVFCPAADYRTGELWDVPAVTRVAHEAGAVALWDLSHGAGAVPLWVDDDGVDLAVGCTYKYLSGGPGSPAYGYVAARHQDRLDLPLTGWHGHARPFDMAGVFEPAPGVARARIGTPPVLSLLALEAALEPLERAGIEAVRAKTVRLGDFFLGCADRLLDGLGFEVVTPRDPRRRGGHLALRHPEAAAVMAALKDRGVLGDVRGDLLRFCVNGLYVSFGDVHDAVTALREVAATDEYRSPRFRRREVVT</sequence>
<comment type="pathway">
    <text evidence="4 5">Amino-acid degradation; L-kynurenine degradation; L-alanine and anthranilate from L-kynurenine: step 1/1.</text>
</comment>
<dbReference type="InterPro" id="IPR015424">
    <property type="entry name" value="PyrdxlP-dep_Trfase"/>
</dbReference>
<proteinExistence type="inferred from homology"/>
<dbReference type="GO" id="GO:0019441">
    <property type="term" value="P:L-tryptophan catabolic process to kynurenine"/>
    <property type="evidence" value="ECO:0007669"/>
    <property type="project" value="TreeGrafter"/>
</dbReference>
<dbReference type="GO" id="GO:0043420">
    <property type="term" value="P:anthranilate metabolic process"/>
    <property type="evidence" value="ECO:0007669"/>
    <property type="project" value="TreeGrafter"/>
</dbReference>
<reference evidence="7" key="1">
    <citation type="submission" date="2016-10" db="EMBL/GenBank/DDBJ databases">
        <authorList>
            <person name="Varghese N."/>
            <person name="Submissions S."/>
        </authorList>
    </citation>
    <scope>NUCLEOTIDE SEQUENCE [LARGE SCALE GENOMIC DNA]</scope>
    <source>
        <strain evidence="7">DSM 43163</strain>
    </source>
</reference>
<comment type="function">
    <text evidence="4 5">Catalyzes the cleavage of L-kynurenine (L-Kyn) and L-3-hydroxykynurenine (L-3OHKyn) into anthranilic acid (AA) and 3-hydroxyanthranilic acid (3-OHAA), respectively.</text>
</comment>
<dbReference type="GO" id="GO:0030170">
    <property type="term" value="F:pyridoxal phosphate binding"/>
    <property type="evidence" value="ECO:0007669"/>
    <property type="project" value="UniProtKB-UniRule"/>
</dbReference>
<accession>A0A1H6DEV3</accession>
<comment type="caution">
    <text evidence="4">Lacks conserved residue(s) required for the propagation of feature annotation.</text>
</comment>
<keyword evidence="7" id="KW-1185">Reference proteome</keyword>
<evidence type="ECO:0000256" key="2">
    <source>
        <dbReference type="ARBA" id="ARBA00022801"/>
    </source>
</evidence>
<dbReference type="PIRSF" id="PIRSF038800">
    <property type="entry name" value="KYNU"/>
    <property type="match status" value="1"/>
</dbReference>
<dbReference type="UniPathway" id="UPA00253">
    <property type="reaction ID" value="UER00329"/>
</dbReference>
<evidence type="ECO:0000256" key="3">
    <source>
        <dbReference type="ARBA" id="ARBA00022898"/>
    </source>
</evidence>
<feature type="binding site" evidence="4">
    <location>
        <position position="209"/>
    </location>
    <ligand>
        <name>pyridoxal 5'-phosphate</name>
        <dbReference type="ChEBI" id="CHEBI:597326"/>
    </ligand>
</feature>
<gene>
    <name evidence="4" type="primary">kynU</name>
    <name evidence="6" type="ORF">SAMN04489712_11632</name>
</gene>
<keyword evidence="2 4" id="KW-0378">Hydrolase</keyword>
<dbReference type="InterPro" id="IPR015421">
    <property type="entry name" value="PyrdxlP-dep_Trfase_major"/>
</dbReference>
<comment type="catalytic activity">
    <reaction evidence="5">
        <text>3-hydroxy-L-kynurenine + H2O = 3-hydroxyanthranilate + L-alanine + H(+)</text>
        <dbReference type="Rhea" id="RHEA:25143"/>
        <dbReference type="ChEBI" id="CHEBI:15377"/>
        <dbReference type="ChEBI" id="CHEBI:15378"/>
        <dbReference type="ChEBI" id="CHEBI:36559"/>
        <dbReference type="ChEBI" id="CHEBI:57972"/>
        <dbReference type="ChEBI" id="CHEBI:58125"/>
        <dbReference type="EC" id="3.7.1.3"/>
    </reaction>
</comment>
<evidence type="ECO:0000256" key="5">
    <source>
        <dbReference type="PIRNR" id="PIRNR038800"/>
    </source>
</evidence>
<dbReference type="GO" id="GO:0097053">
    <property type="term" value="P:L-kynurenine catabolic process"/>
    <property type="evidence" value="ECO:0007669"/>
    <property type="project" value="UniProtKB-UniRule"/>
</dbReference>
<feature type="binding site" evidence="4">
    <location>
        <begin position="134"/>
        <end position="137"/>
    </location>
    <ligand>
        <name>pyridoxal 5'-phosphate</name>
        <dbReference type="ChEBI" id="CHEBI:597326"/>
    </ligand>
</feature>
<dbReference type="HAMAP" id="MF_01970">
    <property type="entry name" value="Kynureninase"/>
    <property type="match status" value="1"/>
</dbReference>
<keyword evidence="1 4" id="KW-0662">Pyridine nucleotide biosynthesis</keyword>
<evidence type="ECO:0000313" key="6">
    <source>
        <dbReference type="EMBL" id="SEG83592.1"/>
    </source>
</evidence>
<dbReference type="InterPro" id="IPR015422">
    <property type="entry name" value="PyrdxlP-dep_Trfase_small"/>
</dbReference>
<evidence type="ECO:0000256" key="1">
    <source>
        <dbReference type="ARBA" id="ARBA00022642"/>
    </source>
</evidence>
<comment type="similarity">
    <text evidence="4 5">Belongs to the kynureninase family.</text>
</comment>
<dbReference type="PANTHER" id="PTHR14084">
    <property type="entry name" value="KYNURENINASE"/>
    <property type="match status" value="1"/>
</dbReference>
<dbReference type="SUPFAM" id="SSF53383">
    <property type="entry name" value="PLP-dependent transferases"/>
    <property type="match status" value="1"/>
</dbReference>
<keyword evidence="3 4" id="KW-0663">Pyridoxal phosphate</keyword>
<feature type="binding site" evidence="4">
    <location>
        <position position="231"/>
    </location>
    <ligand>
        <name>pyridoxal 5'-phosphate</name>
        <dbReference type="ChEBI" id="CHEBI:597326"/>
    </ligand>
</feature>
<protein>
    <recommendedName>
        <fullName evidence="4 5">Kynureninase</fullName>
        <ecNumber evidence="4 5">3.7.1.3</ecNumber>
    </recommendedName>
    <alternativeName>
        <fullName evidence="4">L-kynurenine hydrolase</fullName>
    </alternativeName>
</protein>
<comment type="subunit">
    <text evidence="4 5">Homodimer.</text>
</comment>
<dbReference type="InterPro" id="IPR010111">
    <property type="entry name" value="Kynureninase"/>
</dbReference>
<dbReference type="AlphaFoldDB" id="A0A1H6DEV3"/>
<evidence type="ECO:0000256" key="4">
    <source>
        <dbReference type="HAMAP-Rule" id="MF_01970"/>
    </source>
</evidence>
<feature type="binding site" evidence="4">
    <location>
        <position position="106"/>
    </location>
    <ligand>
        <name>pyridoxal 5'-phosphate</name>
        <dbReference type="ChEBI" id="CHEBI:597326"/>
    </ligand>
</feature>
<feature type="binding site" evidence="4">
    <location>
        <position position="287"/>
    </location>
    <ligand>
        <name>pyridoxal 5'-phosphate</name>
        <dbReference type="ChEBI" id="CHEBI:597326"/>
    </ligand>
</feature>
<feature type="modified residue" description="N6-(pyridoxal phosphate)lysine" evidence="4">
    <location>
        <position position="232"/>
    </location>
</feature>
<feature type="binding site" evidence="4">
    <location>
        <position position="206"/>
    </location>
    <ligand>
        <name>pyridoxal 5'-phosphate</name>
        <dbReference type="ChEBI" id="CHEBI:597326"/>
    </ligand>
</feature>
<dbReference type="GO" id="GO:0009435">
    <property type="term" value="P:NAD+ biosynthetic process"/>
    <property type="evidence" value="ECO:0007669"/>
    <property type="project" value="UniProtKB-UniPathway"/>
</dbReference>
<dbReference type="GO" id="GO:0019805">
    <property type="term" value="P:quinolinate biosynthetic process"/>
    <property type="evidence" value="ECO:0007669"/>
    <property type="project" value="UniProtKB-UniRule"/>
</dbReference>
<comment type="pathway">
    <text evidence="4 5">Cofactor biosynthesis; NAD(+) biosynthesis; quinolinate from L-kynurenine: step 2/3.</text>
</comment>
<dbReference type="GO" id="GO:0005737">
    <property type="term" value="C:cytoplasm"/>
    <property type="evidence" value="ECO:0007669"/>
    <property type="project" value="InterPro"/>
</dbReference>
<name>A0A1H6DEV3_9ACTN</name>
<dbReference type="Gene3D" id="3.90.1150.10">
    <property type="entry name" value="Aspartate Aminotransferase, domain 1"/>
    <property type="match status" value="1"/>
</dbReference>
<feature type="binding site" evidence="4">
    <location>
        <position position="107"/>
    </location>
    <ligand>
        <name>pyridoxal 5'-phosphate</name>
        <dbReference type="ChEBI" id="CHEBI:597326"/>
    </ligand>
</feature>
<organism evidence="6 7">
    <name type="scientific">Thermomonospora echinospora</name>
    <dbReference type="NCBI Taxonomy" id="1992"/>
    <lineage>
        <taxon>Bacteria</taxon>
        <taxon>Bacillati</taxon>
        <taxon>Actinomycetota</taxon>
        <taxon>Actinomycetes</taxon>
        <taxon>Streptosporangiales</taxon>
        <taxon>Thermomonosporaceae</taxon>
        <taxon>Thermomonospora</taxon>
    </lineage>
</organism>
<comment type="catalytic activity">
    <reaction evidence="4 5">
        <text>L-kynurenine + H2O = anthranilate + L-alanine + H(+)</text>
        <dbReference type="Rhea" id="RHEA:16813"/>
        <dbReference type="ChEBI" id="CHEBI:15377"/>
        <dbReference type="ChEBI" id="CHEBI:15378"/>
        <dbReference type="ChEBI" id="CHEBI:16567"/>
        <dbReference type="ChEBI" id="CHEBI:57959"/>
        <dbReference type="ChEBI" id="CHEBI:57972"/>
        <dbReference type="EC" id="3.7.1.3"/>
    </reaction>
</comment>
<dbReference type="Pfam" id="PF22580">
    <property type="entry name" value="KYNU_C"/>
    <property type="match status" value="1"/>
</dbReference>
<dbReference type="Gene3D" id="3.40.640.10">
    <property type="entry name" value="Type I PLP-dependent aspartate aminotransferase-like (Major domain)"/>
    <property type="match status" value="1"/>
</dbReference>
<dbReference type="GO" id="GO:0030429">
    <property type="term" value="F:kynureninase activity"/>
    <property type="evidence" value="ECO:0007669"/>
    <property type="project" value="UniProtKB-UniRule"/>
</dbReference>
<comment type="cofactor">
    <cofactor evidence="4 5">
        <name>pyridoxal 5'-phosphate</name>
        <dbReference type="ChEBI" id="CHEBI:597326"/>
    </cofactor>
</comment>
<dbReference type="Proteomes" id="UP000236723">
    <property type="component" value="Unassembled WGS sequence"/>
</dbReference>